<protein>
    <recommendedName>
        <fullName evidence="1">Glycosyltransferase 2-like domain-containing protein</fullName>
    </recommendedName>
</protein>
<dbReference type="Proteomes" id="UP000033999">
    <property type="component" value="Unassembled WGS sequence"/>
</dbReference>
<evidence type="ECO:0000313" key="2">
    <source>
        <dbReference type="EMBL" id="KKU06083.1"/>
    </source>
</evidence>
<gene>
    <name evidence="2" type="ORF">UX10_C0040G0007</name>
</gene>
<comment type="caution">
    <text evidence="2">The sequence shown here is derived from an EMBL/GenBank/DDBJ whole genome shotgun (WGS) entry which is preliminary data.</text>
</comment>
<sequence>MVSEKRLSGLRPISRECNLAKITKIHEKREIMKLLIVIPAFNEERVIADTVRGVKSVISKESQILVVDDGSNDFTGELAKKAGAIVLRHPINRGLGGALGTGLYWAKVKDFDLCVTFDADGQHDPSDLKKVLQPLYYNEADVVIGTRTKTGWKEIPRDRKIILAVSNWLTWWLFGIKTSDSLSGFRAFNRRGIEKIQLRTDRMEVSNEFFSEIKRHRLRLAEVPIRVIYTNYSRSKGQRNSNAFSVGVKLVLRLFR</sequence>
<dbReference type="PANTHER" id="PTHR48090:SF7">
    <property type="entry name" value="RFBJ PROTEIN"/>
    <property type="match status" value="1"/>
</dbReference>
<dbReference type="Gene3D" id="3.90.550.10">
    <property type="entry name" value="Spore Coat Polysaccharide Biosynthesis Protein SpsA, Chain A"/>
    <property type="match status" value="1"/>
</dbReference>
<proteinExistence type="predicted"/>
<dbReference type="EMBL" id="LCKX01000040">
    <property type="protein sequence ID" value="KKU06083.1"/>
    <property type="molecule type" value="Genomic_DNA"/>
</dbReference>
<name>A0A0G1PL06_9BACT</name>
<evidence type="ECO:0000313" key="3">
    <source>
        <dbReference type="Proteomes" id="UP000033999"/>
    </source>
</evidence>
<dbReference type="InterPro" id="IPR001173">
    <property type="entry name" value="Glyco_trans_2-like"/>
</dbReference>
<dbReference type="InterPro" id="IPR050256">
    <property type="entry name" value="Glycosyltransferase_2"/>
</dbReference>
<evidence type="ECO:0000259" key="1">
    <source>
        <dbReference type="Pfam" id="PF00535"/>
    </source>
</evidence>
<reference evidence="2 3" key="1">
    <citation type="journal article" date="2015" name="Nature">
        <title>rRNA introns, odd ribosomes, and small enigmatic genomes across a large radiation of phyla.</title>
        <authorList>
            <person name="Brown C.T."/>
            <person name="Hug L.A."/>
            <person name="Thomas B.C."/>
            <person name="Sharon I."/>
            <person name="Castelle C.J."/>
            <person name="Singh A."/>
            <person name="Wilkins M.J."/>
            <person name="Williams K.H."/>
            <person name="Banfield J.F."/>
        </authorList>
    </citation>
    <scope>NUCLEOTIDE SEQUENCE [LARGE SCALE GENOMIC DNA]</scope>
</reference>
<dbReference type="SUPFAM" id="SSF53448">
    <property type="entry name" value="Nucleotide-diphospho-sugar transferases"/>
    <property type="match status" value="1"/>
</dbReference>
<dbReference type="Pfam" id="PF00535">
    <property type="entry name" value="Glycos_transf_2"/>
    <property type="match status" value="1"/>
</dbReference>
<organism evidence="2 3">
    <name type="scientific">Candidatus Magasanikbacteria bacterium GW2011_GWA2_45_39</name>
    <dbReference type="NCBI Taxonomy" id="1619041"/>
    <lineage>
        <taxon>Bacteria</taxon>
        <taxon>Candidatus Magasanikiibacteriota</taxon>
    </lineage>
</organism>
<dbReference type="InterPro" id="IPR029044">
    <property type="entry name" value="Nucleotide-diphossugar_trans"/>
</dbReference>
<feature type="domain" description="Glycosyltransferase 2-like" evidence="1">
    <location>
        <begin position="36"/>
        <end position="194"/>
    </location>
</feature>
<dbReference type="AlphaFoldDB" id="A0A0G1PL06"/>
<dbReference type="CDD" id="cd04179">
    <property type="entry name" value="DPM_DPG-synthase_like"/>
    <property type="match status" value="1"/>
</dbReference>
<dbReference type="PANTHER" id="PTHR48090">
    <property type="entry name" value="UNDECAPRENYL-PHOSPHATE 4-DEOXY-4-FORMAMIDO-L-ARABINOSE TRANSFERASE-RELATED"/>
    <property type="match status" value="1"/>
</dbReference>
<accession>A0A0G1PL06</accession>